<evidence type="ECO:0000256" key="7">
    <source>
        <dbReference type="ARBA" id="ARBA00047663"/>
    </source>
</evidence>
<evidence type="ECO:0000256" key="4">
    <source>
        <dbReference type="ARBA" id="ARBA00022741"/>
    </source>
</evidence>
<dbReference type="GO" id="GO:0005975">
    <property type="term" value="P:carbohydrate metabolic process"/>
    <property type="evidence" value="ECO:0007669"/>
    <property type="project" value="InterPro"/>
</dbReference>
<evidence type="ECO:0000256" key="6">
    <source>
        <dbReference type="ARBA" id="ARBA00022840"/>
    </source>
</evidence>
<proteinExistence type="inferred from homology"/>
<comment type="similarity">
    <text evidence="1">Belongs to the phosphoribulokinase family.</text>
</comment>
<feature type="domain" description="Phosphoribulokinase/uridine kinase" evidence="8">
    <location>
        <begin position="7"/>
        <end position="137"/>
    </location>
</feature>
<evidence type="ECO:0000259" key="8">
    <source>
        <dbReference type="Pfam" id="PF00485"/>
    </source>
</evidence>
<keyword evidence="6" id="KW-0067">ATP-binding</keyword>
<evidence type="ECO:0000256" key="3">
    <source>
        <dbReference type="ARBA" id="ARBA00022679"/>
    </source>
</evidence>
<dbReference type="AlphaFoldDB" id="A0A3B1B971"/>
<dbReference type="InterPro" id="IPR027417">
    <property type="entry name" value="P-loop_NTPase"/>
</dbReference>
<dbReference type="EC" id="2.7.1.19" evidence="2"/>
<gene>
    <name evidence="9" type="ORF">MNBD_GAMMA20-529</name>
</gene>
<dbReference type="EMBL" id="UOFU01000298">
    <property type="protein sequence ID" value="VAX02865.1"/>
    <property type="molecule type" value="Genomic_DNA"/>
</dbReference>
<keyword evidence="5 9" id="KW-0418">Kinase</keyword>
<evidence type="ECO:0000256" key="1">
    <source>
        <dbReference type="ARBA" id="ARBA00009719"/>
    </source>
</evidence>
<keyword evidence="3 9" id="KW-0808">Transferase</keyword>
<dbReference type="InterPro" id="IPR006083">
    <property type="entry name" value="PRK/URK"/>
</dbReference>
<name>A0A3B1B971_9ZZZZ</name>
<dbReference type="GO" id="GO:0008974">
    <property type="term" value="F:phosphoribulokinase activity"/>
    <property type="evidence" value="ECO:0007669"/>
    <property type="project" value="UniProtKB-EC"/>
</dbReference>
<protein>
    <recommendedName>
        <fullName evidence="2">phosphoribulokinase</fullName>
        <ecNumber evidence="2">2.7.1.19</ecNumber>
    </recommendedName>
</protein>
<dbReference type="GO" id="GO:0005524">
    <property type="term" value="F:ATP binding"/>
    <property type="evidence" value="ECO:0007669"/>
    <property type="project" value="UniProtKB-KW"/>
</dbReference>
<dbReference type="Gene3D" id="3.40.50.300">
    <property type="entry name" value="P-loop containing nucleotide triphosphate hydrolases"/>
    <property type="match status" value="1"/>
</dbReference>
<dbReference type="SUPFAM" id="SSF52540">
    <property type="entry name" value="P-loop containing nucleoside triphosphate hydrolases"/>
    <property type="match status" value="1"/>
</dbReference>
<organism evidence="9">
    <name type="scientific">hydrothermal vent metagenome</name>
    <dbReference type="NCBI Taxonomy" id="652676"/>
    <lineage>
        <taxon>unclassified sequences</taxon>
        <taxon>metagenomes</taxon>
        <taxon>ecological metagenomes</taxon>
    </lineage>
</organism>
<feature type="domain" description="Phosphoribulokinase/uridine kinase" evidence="8">
    <location>
        <begin position="169"/>
        <end position="239"/>
    </location>
</feature>
<accession>A0A3B1B971</accession>
<evidence type="ECO:0000256" key="2">
    <source>
        <dbReference type="ARBA" id="ARBA00012042"/>
    </source>
</evidence>
<reference evidence="9" key="1">
    <citation type="submission" date="2018-06" db="EMBL/GenBank/DDBJ databases">
        <authorList>
            <person name="Zhirakovskaya E."/>
        </authorList>
    </citation>
    <scope>NUCLEOTIDE SEQUENCE</scope>
</reference>
<dbReference type="NCBIfam" id="NF011997">
    <property type="entry name" value="PRK15453.1"/>
    <property type="match status" value="1"/>
</dbReference>
<sequence length="313" mass="35395">MSYKYPIVAVTGASGAGTSVVQKAFSDIFLRESINAAFVEGDSFRRYDREEMQKLLREKAAEGQTLSPYGPSVNLFDKLESLFRDYSGDGKGMMRQYLNGEIAEASGVKPGTFTPWEQTPEGGDLLFYEGLHGGVVADHWTRRNMSPSHNPRVIRERRDGGRKNGVDAAQYVDLLIGVVPVVNLEWIQKIHHDQKVKGFSCEATTAHILERMQDYIHFIVPQFSVTDINFQRVPVVDTSNPFIASEIPSSSECIVVIRFRDPKRYDFPRLMRLIEGARMSRPNTMYIPGSQMSQAMDVICTPLVRELVERRSH</sequence>
<evidence type="ECO:0000313" key="9">
    <source>
        <dbReference type="EMBL" id="VAX02865.1"/>
    </source>
</evidence>
<dbReference type="InterPro" id="IPR006082">
    <property type="entry name" value="PRK"/>
</dbReference>
<comment type="catalytic activity">
    <reaction evidence="7">
        <text>D-ribulose 5-phosphate + ATP = D-ribulose 1,5-bisphosphate + ADP + H(+)</text>
        <dbReference type="Rhea" id="RHEA:19365"/>
        <dbReference type="ChEBI" id="CHEBI:15378"/>
        <dbReference type="ChEBI" id="CHEBI:30616"/>
        <dbReference type="ChEBI" id="CHEBI:57870"/>
        <dbReference type="ChEBI" id="CHEBI:58121"/>
        <dbReference type="ChEBI" id="CHEBI:456216"/>
        <dbReference type="EC" id="2.7.1.19"/>
    </reaction>
</comment>
<keyword evidence="4" id="KW-0547">Nucleotide-binding</keyword>
<dbReference type="PRINTS" id="PR00478">
    <property type="entry name" value="PHRIBLKINASE"/>
</dbReference>
<dbReference type="Pfam" id="PF00485">
    <property type="entry name" value="PRK"/>
    <property type="match status" value="2"/>
</dbReference>
<evidence type="ECO:0000256" key="5">
    <source>
        <dbReference type="ARBA" id="ARBA00022777"/>
    </source>
</evidence>